<name>A0ABP9D0M2_9ACTN</name>
<dbReference type="EMBL" id="BAABIG010000089">
    <property type="protein sequence ID" value="GAA4823796.1"/>
    <property type="molecule type" value="Genomic_DNA"/>
</dbReference>
<evidence type="ECO:0000313" key="1">
    <source>
        <dbReference type="EMBL" id="GAA4823796.1"/>
    </source>
</evidence>
<organism evidence="1 2">
    <name type="scientific">Streptomyces ziwulingensis</name>
    <dbReference type="NCBI Taxonomy" id="1045501"/>
    <lineage>
        <taxon>Bacteria</taxon>
        <taxon>Bacillati</taxon>
        <taxon>Actinomycetota</taxon>
        <taxon>Actinomycetes</taxon>
        <taxon>Kitasatosporales</taxon>
        <taxon>Streptomycetaceae</taxon>
        <taxon>Streptomyces</taxon>
    </lineage>
</organism>
<dbReference type="RefSeq" id="WP_345624430.1">
    <property type="nucleotide sequence ID" value="NZ_BAABIG010000089.1"/>
</dbReference>
<comment type="caution">
    <text evidence="1">The sequence shown here is derived from an EMBL/GenBank/DDBJ whole genome shotgun (WGS) entry which is preliminary data.</text>
</comment>
<dbReference type="Proteomes" id="UP001501265">
    <property type="component" value="Unassembled WGS sequence"/>
</dbReference>
<keyword evidence="2" id="KW-1185">Reference proteome</keyword>
<proteinExistence type="predicted"/>
<sequence>MTILDLPPMPADADPVILPGLLSGLGLAPRTVDPDFQASIDSGLTETFEDFCQRISKAAA</sequence>
<reference evidence="2" key="1">
    <citation type="journal article" date="2019" name="Int. J. Syst. Evol. Microbiol.">
        <title>The Global Catalogue of Microorganisms (GCM) 10K type strain sequencing project: providing services to taxonomists for standard genome sequencing and annotation.</title>
        <authorList>
            <consortium name="The Broad Institute Genomics Platform"/>
            <consortium name="The Broad Institute Genome Sequencing Center for Infectious Disease"/>
            <person name="Wu L."/>
            <person name="Ma J."/>
        </authorList>
    </citation>
    <scope>NUCLEOTIDE SEQUENCE [LARGE SCALE GENOMIC DNA]</scope>
    <source>
        <strain evidence="2">JCM 18081</strain>
    </source>
</reference>
<accession>A0ABP9D0M2</accession>
<protein>
    <submittedName>
        <fullName evidence="1">Uncharacterized protein</fullName>
    </submittedName>
</protein>
<gene>
    <name evidence="1" type="ORF">GCM10023220_66790</name>
</gene>
<evidence type="ECO:0000313" key="2">
    <source>
        <dbReference type="Proteomes" id="UP001501265"/>
    </source>
</evidence>